<reference evidence="2 3" key="1">
    <citation type="journal article" date="2020" name="Nature">
        <title>Six reference-quality genomes reveal evolution of bat adaptations.</title>
        <authorList>
            <person name="Jebb D."/>
            <person name="Huang Z."/>
            <person name="Pippel M."/>
            <person name="Hughes G.M."/>
            <person name="Lavrichenko K."/>
            <person name="Devanna P."/>
            <person name="Winkler S."/>
            <person name="Jermiin L.S."/>
            <person name="Skirmuntt E.C."/>
            <person name="Katzourakis A."/>
            <person name="Burkitt-Gray L."/>
            <person name="Ray D.A."/>
            <person name="Sullivan K.A.M."/>
            <person name="Roscito J.G."/>
            <person name="Kirilenko B.M."/>
            <person name="Davalos L.M."/>
            <person name="Corthals A.P."/>
            <person name="Power M.L."/>
            <person name="Jones G."/>
            <person name="Ransome R.D."/>
            <person name="Dechmann D.K.N."/>
            <person name="Locatelli A.G."/>
            <person name="Puechmaille S.J."/>
            <person name="Fedrigo O."/>
            <person name="Jarvis E.D."/>
            <person name="Hiller M."/>
            <person name="Vernes S.C."/>
            <person name="Myers E.W."/>
            <person name="Teeling E.C."/>
        </authorList>
    </citation>
    <scope>NUCLEOTIDE SEQUENCE [LARGE SCALE GENOMIC DNA]</scope>
    <source>
        <strain evidence="2">MMyoMyo1</strain>
        <tissue evidence="2">Flight muscle</tissue>
    </source>
</reference>
<proteinExistence type="predicted"/>
<evidence type="ECO:0000313" key="2">
    <source>
        <dbReference type="EMBL" id="KAF6314741.1"/>
    </source>
</evidence>
<name>A0A7J7UPR6_MYOMY</name>
<keyword evidence="3" id="KW-1185">Reference proteome</keyword>
<feature type="region of interest" description="Disordered" evidence="1">
    <location>
        <begin position="20"/>
        <end position="126"/>
    </location>
</feature>
<dbReference type="Proteomes" id="UP000527355">
    <property type="component" value="Unassembled WGS sequence"/>
</dbReference>
<organism evidence="2 3">
    <name type="scientific">Myotis myotis</name>
    <name type="common">Greater mouse-eared bat</name>
    <name type="synonym">Vespertilio myotis</name>
    <dbReference type="NCBI Taxonomy" id="51298"/>
    <lineage>
        <taxon>Eukaryota</taxon>
        <taxon>Metazoa</taxon>
        <taxon>Chordata</taxon>
        <taxon>Craniata</taxon>
        <taxon>Vertebrata</taxon>
        <taxon>Euteleostomi</taxon>
        <taxon>Mammalia</taxon>
        <taxon>Eutheria</taxon>
        <taxon>Laurasiatheria</taxon>
        <taxon>Chiroptera</taxon>
        <taxon>Yangochiroptera</taxon>
        <taxon>Vespertilionidae</taxon>
        <taxon>Myotis</taxon>
    </lineage>
</organism>
<gene>
    <name evidence="2" type="ORF">mMyoMyo1_008544</name>
</gene>
<dbReference type="AlphaFoldDB" id="A0A7J7UPR6"/>
<evidence type="ECO:0000256" key="1">
    <source>
        <dbReference type="SAM" id="MobiDB-lite"/>
    </source>
</evidence>
<evidence type="ECO:0000313" key="3">
    <source>
        <dbReference type="Proteomes" id="UP000527355"/>
    </source>
</evidence>
<accession>A0A7J7UPR6</accession>
<dbReference type="EMBL" id="JABWUV010000012">
    <property type="protein sequence ID" value="KAF6314741.1"/>
    <property type="molecule type" value="Genomic_DNA"/>
</dbReference>
<sequence>MWTPGASPQELSAQLSLQLCQPGLSGLPQNSSRDGEKRPPEWGDSARAGRLGRTWRSIPESNPEDPEPAQPAHVRDSRAAGGVQQRIPPGGEARSLQGPRGRSSPHWLSNVTSHSGRRTQPRGSPG</sequence>
<comment type="caution">
    <text evidence="2">The sequence shown here is derived from an EMBL/GenBank/DDBJ whole genome shotgun (WGS) entry which is preliminary data.</text>
</comment>
<protein>
    <submittedName>
        <fullName evidence="2">Uncharacterized protein</fullName>
    </submittedName>
</protein>